<sequence>MSPSLKRRRSELSTGNAPPPAATAPVEPSPTQTPAPPKRQRVSRACDQCRAAREKCDGVQPQCYSCTSLSRPCTYTIAPKKRGVQTGLIRTLELTLAWVFENVAGSEDALAALLSNESRRASGLLLDKGNEEGIRLHKRWRKSRIHRGIDRLLSEKDGAPPRVTESPADSDGDMQTSVPDRNTEDRDIHPAGPAGPPRAAGSITPAAVVNLPGPTTLASNGKSCLPRVSLPKNYQRLLDVYNSYTTCWLPILDQAILLKTASIYPSDGLILESQLPSIGAHAELWAALALASFQNAHSSIEHPGEIPASDVYAVARALIPSSEHTNLTKSHLKALLLLSLVQFGKQNTHAASHLVGMAVRLALQMRLGAHTEQVNSQTSQDQLLLAVCFSLDTLLGQLSVQPSHLTRHTVMPHIAASQDNSAEWAHWLPCTGFGFSEPGNSNLCPKQSVQPTKCFDQLFQFFRVLSQQSDLHSRLPKDGSEGGTGDLVRCLAPEYSFCNSLVGSQVTASIPSAYFVQAAFLSASLVLSPNGASSRVSLLWGLMEVIETFISRFGACGTPPLLVSFMRLAANEGRLDCLQENDKRRWGSLSRVLGSIWSSAGGGDRPSTQPQPQSQPQPAQQEHIQERNHQPRPTPAQGQAIVQQPLPPLIDDRTRIPFLNTHHPGPIPPTNPRFGPYPMPQTSNIGHESQPSSMLPYHGPMHLGNPGNIPRNMVPGTNGQRMMDHGMHNATTLGMQNRQHDSNKGLDYDAMLDELAAADCNDTLETDPAFMTNLGFAPGYDLDEFLRKGFGSF</sequence>
<dbReference type="InterPro" id="IPR052783">
    <property type="entry name" value="Metabolic/Drug-Res_Regulator"/>
</dbReference>
<accession>A0ABQ8NJK2</accession>
<dbReference type="Pfam" id="PF00172">
    <property type="entry name" value="Zn_clus"/>
    <property type="match status" value="1"/>
</dbReference>
<organism evidence="5 6">
    <name type="scientific">Pyricularia grisea</name>
    <name type="common">Crabgrass-specific blast fungus</name>
    <name type="synonym">Magnaporthe grisea</name>
    <dbReference type="NCBI Taxonomy" id="148305"/>
    <lineage>
        <taxon>Eukaryota</taxon>
        <taxon>Fungi</taxon>
        <taxon>Dikarya</taxon>
        <taxon>Ascomycota</taxon>
        <taxon>Pezizomycotina</taxon>
        <taxon>Sordariomycetes</taxon>
        <taxon>Sordariomycetidae</taxon>
        <taxon>Magnaporthales</taxon>
        <taxon>Pyriculariaceae</taxon>
        <taxon>Pyricularia</taxon>
    </lineage>
</organism>
<dbReference type="PANTHER" id="PTHR47655:SF2">
    <property type="entry name" value="QUINIC ACID UTILIZATION ACTIVATOR"/>
    <property type="match status" value="1"/>
</dbReference>
<evidence type="ECO:0000256" key="1">
    <source>
        <dbReference type="ARBA" id="ARBA00022723"/>
    </source>
</evidence>
<evidence type="ECO:0000256" key="2">
    <source>
        <dbReference type="ARBA" id="ARBA00023242"/>
    </source>
</evidence>
<dbReference type="InterPro" id="IPR036864">
    <property type="entry name" value="Zn2-C6_fun-type_DNA-bd_sf"/>
</dbReference>
<feature type="region of interest" description="Disordered" evidence="3">
    <location>
        <begin position="597"/>
        <end position="639"/>
    </location>
</feature>
<keyword evidence="6" id="KW-1185">Reference proteome</keyword>
<gene>
    <name evidence="5" type="ORF">MCOR33_005746</name>
</gene>
<keyword evidence="2" id="KW-0539">Nucleus</keyword>
<feature type="compositionally biased region" description="Polar residues" evidence="3">
    <location>
        <begin position="680"/>
        <end position="691"/>
    </location>
</feature>
<feature type="compositionally biased region" description="Low complexity" evidence="3">
    <location>
        <begin position="606"/>
        <end position="621"/>
    </location>
</feature>
<dbReference type="PANTHER" id="PTHR47655">
    <property type="entry name" value="QUINIC ACID UTILIZATION ACTIVATOR"/>
    <property type="match status" value="1"/>
</dbReference>
<evidence type="ECO:0000259" key="4">
    <source>
        <dbReference type="PROSITE" id="PS50048"/>
    </source>
</evidence>
<name>A0ABQ8NJK2_PYRGI</name>
<dbReference type="Proteomes" id="UP001059893">
    <property type="component" value="Unassembled WGS sequence"/>
</dbReference>
<proteinExistence type="predicted"/>
<dbReference type="Gene3D" id="4.10.240.10">
    <property type="entry name" value="Zn(2)-C6 fungal-type DNA-binding domain"/>
    <property type="match status" value="1"/>
</dbReference>
<feature type="region of interest" description="Disordered" evidence="3">
    <location>
        <begin position="1"/>
        <end position="41"/>
    </location>
</feature>
<dbReference type="CDD" id="cd00067">
    <property type="entry name" value="GAL4"/>
    <property type="match status" value="1"/>
</dbReference>
<keyword evidence="1" id="KW-0479">Metal-binding</keyword>
<dbReference type="SUPFAM" id="SSF57701">
    <property type="entry name" value="Zn2/Cys6 DNA-binding domain"/>
    <property type="match status" value="1"/>
</dbReference>
<evidence type="ECO:0000313" key="5">
    <source>
        <dbReference type="EMBL" id="KAI6298035.1"/>
    </source>
</evidence>
<reference evidence="5" key="1">
    <citation type="submission" date="2021-01" db="EMBL/GenBank/DDBJ databases">
        <title>Deciphering the adaptive evolutionary patterns associated with biogeogrpahic diversity in the finger millet blast pathogen Magnaporthe oryzae in Eastern Africa.</title>
        <authorList>
            <person name="Onyema G."/>
            <person name="Shittu T.A."/>
            <person name="Dodsworth S."/>
            <person name="Devilliers S."/>
            <person name="Muthumeenakshi S."/>
            <person name="Sreenivasaprasad S."/>
        </authorList>
    </citation>
    <scope>NUCLEOTIDE SEQUENCE</scope>
    <source>
        <strain evidence="5">D15/s37</strain>
    </source>
</reference>
<dbReference type="SMART" id="SM00066">
    <property type="entry name" value="GAL4"/>
    <property type="match status" value="1"/>
</dbReference>
<dbReference type="PROSITE" id="PS00463">
    <property type="entry name" value="ZN2_CY6_FUNGAL_1"/>
    <property type="match status" value="1"/>
</dbReference>
<dbReference type="InterPro" id="IPR001138">
    <property type="entry name" value="Zn2Cys6_DnaBD"/>
</dbReference>
<dbReference type="EMBL" id="JABSND010000099">
    <property type="protein sequence ID" value="KAI6298035.1"/>
    <property type="molecule type" value="Genomic_DNA"/>
</dbReference>
<feature type="region of interest" description="Disordered" evidence="3">
    <location>
        <begin position="151"/>
        <end position="202"/>
    </location>
</feature>
<dbReference type="Pfam" id="PF04082">
    <property type="entry name" value="Fungal_trans"/>
    <property type="match status" value="1"/>
</dbReference>
<dbReference type="InterPro" id="IPR007219">
    <property type="entry name" value="XnlR_reg_dom"/>
</dbReference>
<evidence type="ECO:0000256" key="3">
    <source>
        <dbReference type="SAM" id="MobiDB-lite"/>
    </source>
</evidence>
<dbReference type="PROSITE" id="PS50048">
    <property type="entry name" value="ZN2_CY6_FUNGAL_2"/>
    <property type="match status" value="1"/>
</dbReference>
<feature type="compositionally biased region" description="Pro residues" evidence="3">
    <location>
        <begin position="665"/>
        <end position="679"/>
    </location>
</feature>
<comment type="caution">
    <text evidence="5">The sequence shown here is derived from an EMBL/GenBank/DDBJ whole genome shotgun (WGS) entry which is preliminary data.</text>
</comment>
<feature type="domain" description="Zn(2)-C6 fungal-type" evidence="4">
    <location>
        <begin position="45"/>
        <end position="75"/>
    </location>
</feature>
<dbReference type="CDD" id="cd12148">
    <property type="entry name" value="fungal_TF_MHR"/>
    <property type="match status" value="1"/>
</dbReference>
<evidence type="ECO:0000313" key="6">
    <source>
        <dbReference type="Proteomes" id="UP001059893"/>
    </source>
</evidence>
<feature type="region of interest" description="Disordered" evidence="3">
    <location>
        <begin position="651"/>
        <end position="691"/>
    </location>
</feature>
<protein>
    <recommendedName>
        <fullName evidence="4">Zn(2)-C6 fungal-type domain-containing protein</fullName>
    </recommendedName>
</protein>
<feature type="compositionally biased region" description="Pro residues" evidence="3">
    <location>
        <begin position="17"/>
        <end position="37"/>
    </location>
</feature>